<dbReference type="EMBL" id="BNJG01000002">
    <property type="protein sequence ID" value="GHO58001.1"/>
    <property type="molecule type" value="Genomic_DNA"/>
</dbReference>
<dbReference type="InterPro" id="IPR002151">
    <property type="entry name" value="Kinesin_light"/>
</dbReference>
<sequence>MLAWNCQGLARRFGTTTILEEQAPEATLELVRIWLETHESWLLILDNVEQVAVIEPLLPSLFNGHILLTTRAQATGPLAQHIDLKQMSDEESALLLLRRAKYLAVSASLHTIKEQDVHEARAIGKLLGGLPLALDQAGAYIEETGCSLADYLVRYQRHRKDLLARRGSNPMEHPLSIAGTISLCIERLEQEQQPAAELLYCCAFLQREDITEELLSLLSPELGIQLAPVLSDPLALDDAIARLRALSLLYRQATTHSLVVHSLVQAILRDALSQEQQDTWLARILRGLNRVFTEELSMEALRLNEQLLPQVLQSLESLKQTHSVPPEATSLLYKVARYLTLRGQYSQAESFLHRALELLRQSPRASTRRQDEANLEANLYNCLGLVYEARGAYQQAEQAYARSLELLEGTLSAEDPKLSEALENSGRLALQQGQLLQAQHLLQRALTLRQLELGPGHPHLVPLIKLFANLAYEQGQYQRAETLLLHAVELSQQTLGPTHPHSIESVSSLATIYKLLGHYQQAEDLYQQTILQLDSNDETTRYSTIPSLRGLGLLYGLQGQYDRAIALLKQALAICQQIVGHTHSETAESLRTLGLVYRLQGDLSQAEAFLRRACTIFASSLGAHHPEVGTCLNTLGLVYGLQGKYTQALETLQQSNQVFLEIFSDTHPQFAEGLATLGMIYGLQQNFAQAEELLKRALLIQEQALSNDHPALASTLHSLAMLYQEQGERELALPLSQRALAIRERVWGADHPEVCASRALLAKL</sequence>
<evidence type="ECO:0000256" key="8">
    <source>
        <dbReference type="ARBA" id="ARBA00023175"/>
    </source>
</evidence>
<reference evidence="12 13" key="1">
    <citation type="journal article" date="2021" name="Int. J. Syst. Evol. Microbiol.">
        <title>Reticulibacter mediterranei gen. nov., sp. nov., within the new family Reticulibacteraceae fam. nov., and Ktedonospora formicarum gen. nov., sp. nov., Ktedonobacter robiniae sp. nov., Dictyobacter formicarum sp. nov. and Dictyobacter arantiisoli sp. nov., belonging to the class Ktedonobacteria.</title>
        <authorList>
            <person name="Yabe S."/>
            <person name="Zheng Y."/>
            <person name="Wang C.M."/>
            <person name="Sakai Y."/>
            <person name="Abe K."/>
            <person name="Yokota A."/>
            <person name="Donadio S."/>
            <person name="Cavaletti L."/>
            <person name="Monciardini P."/>
        </authorList>
    </citation>
    <scope>NUCLEOTIDE SEQUENCE [LARGE SCALE GENOMIC DNA]</scope>
    <source>
        <strain evidence="12 13">SOSP1-30</strain>
    </source>
</reference>
<evidence type="ECO:0000313" key="12">
    <source>
        <dbReference type="EMBL" id="GHO58001.1"/>
    </source>
</evidence>
<keyword evidence="5" id="KW-0677">Repeat</keyword>
<feature type="repeat" description="TPR" evidence="10">
    <location>
        <begin position="671"/>
        <end position="704"/>
    </location>
</feature>
<evidence type="ECO:0000256" key="10">
    <source>
        <dbReference type="PROSITE-ProRule" id="PRU00339"/>
    </source>
</evidence>
<dbReference type="SMART" id="SM00028">
    <property type="entry name" value="TPR"/>
    <property type="match status" value="10"/>
</dbReference>
<evidence type="ECO:0000313" key="13">
    <source>
        <dbReference type="Proteomes" id="UP000654345"/>
    </source>
</evidence>
<comment type="caution">
    <text evidence="12">The sequence shown here is derived from an EMBL/GenBank/DDBJ whole genome shotgun (WGS) entry which is preliminary data.</text>
</comment>
<dbReference type="Pfam" id="PF13424">
    <property type="entry name" value="TPR_12"/>
    <property type="match status" value="4"/>
</dbReference>
<feature type="domain" description="DUF7779" evidence="11">
    <location>
        <begin position="188"/>
        <end position="276"/>
    </location>
</feature>
<evidence type="ECO:0000256" key="1">
    <source>
        <dbReference type="ARBA" id="ARBA00004245"/>
    </source>
</evidence>
<dbReference type="InterPro" id="IPR027417">
    <property type="entry name" value="P-loop_NTPase"/>
</dbReference>
<organism evidence="12 13">
    <name type="scientific">Ktedonobacter robiniae</name>
    <dbReference type="NCBI Taxonomy" id="2778365"/>
    <lineage>
        <taxon>Bacteria</taxon>
        <taxon>Bacillati</taxon>
        <taxon>Chloroflexota</taxon>
        <taxon>Ktedonobacteria</taxon>
        <taxon>Ktedonobacterales</taxon>
        <taxon>Ktedonobacteraceae</taxon>
        <taxon>Ktedonobacter</taxon>
    </lineage>
</organism>
<keyword evidence="13" id="KW-1185">Reference proteome</keyword>
<keyword evidence="4" id="KW-0493">Microtubule</keyword>
<dbReference type="PANTHER" id="PTHR45783">
    <property type="entry name" value="KINESIN LIGHT CHAIN"/>
    <property type="match status" value="1"/>
</dbReference>
<proteinExistence type="inferred from homology"/>
<keyword evidence="3" id="KW-0963">Cytoplasm</keyword>
<dbReference type="InterPro" id="IPR011990">
    <property type="entry name" value="TPR-like_helical_dom_sf"/>
</dbReference>
<evidence type="ECO:0000256" key="2">
    <source>
        <dbReference type="ARBA" id="ARBA00009622"/>
    </source>
</evidence>
<accession>A0ABQ3UYP7</accession>
<dbReference type="Pfam" id="PF25000">
    <property type="entry name" value="DUF7779"/>
    <property type="match status" value="1"/>
</dbReference>
<evidence type="ECO:0000256" key="5">
    <source>
        <dbReference type="ARBA" id="ARBA00022737"/>
    </source>
</evidence>
<evidence type="ECO:0000256" key="7">
    <source>
        <dbReference type="ARBA" id="ARBA00023054"/>
    </source>
</evidence>
<comment type="subcellular location">
    <subcellularLocation>
        <location evidence="1">Cytoplasm</location>
        <location evidence="1">Cytoskeleton</location>
    </subcellularLocation>
</comment>
<dbReference type="PROSITE" id="PS50005">
    <property type="entry name" value="TPR"/>
    <property type="match status" value="2"/>
</dbReference>
<protein>
    <recommendedName>
        <fullName evidence="11">DUF7779 domain-containing protein</fullName>
    </recommendedName>
</protein>
<feature type="repeat" description="TPR" evidence="10">
    <location>
        <begin position="377"/>
        <end position="410"/>
    </location>
</feature>
<keyword evidence="8" id="KW-0505">Motor protein</keyword>
<keyword evidence="7" id="KW-0175">Coiled coil</keyword>
<dbReference type="SUPFAM" id="SSF52540">
    <property type="entry name" value="P-loop containing nucleoside triphosphate hydrolases"/>
    <property type="match status" value="1"/>
</dbReference>
<evidence type="ECO:0000256" key="3">
    <source>
        <dbReference type="ARBA" id="ARBA00022490"/>
    </source>
</evidence>
<dbReference type="InterPro" id="IPR056681">
    <property type="entry name" value="DUF7779"/>
</dbReference>
<dbReference type="InterPro" id="IPR019734">
    <property type="entry name" value="TPR_rpt"/>
</dbReference>
<dbReference type="Pfam" id="PF13374">
    <property type="entry name" value="TPR_10"/>
    <property type="match status" value="1"/>
</dbReference>
<dbReference type="SUPFAM" id="SSF48452">
    <property type="entry name" value="TPR-like"/>
    <property type="match status" value="1"/>
</dbReference>
<gene>
    <name evidence="12" type="ORF">KSB_64760</name>
</gene>
<dbReference type="Proteomes" id="UP000654345">
    <property type="component" value="Unassembled WGS sequence"/>
</dbReference>
<comment type="similarity">
    <text evidence="2">Belongs to the kinesin light chain family.</text>
</comment>
<dbReference type="Gene3D" id="1.25.40.10">
    <property type="entry name" value="Tetratricopeptide repeat domain"/>
    <property type="match status" value="3"/>
</dbReference>
<name>A0ABQ3UYP7_9CHLR</name>
<evidence type="ECO:0000256" key="4">
    <source>
        <dbReference type="ARBA" id="ARBA00022701"/>
    </source>
</evidence>
<evidence type="ECO:0000259" key="11">
    <source>
        <dbReference type="Pfam" id="PF25000"/>
    </source>
</evidence>
<evidence type="ECO:0000256" key="6">
    <source>
        <dbReference type="ARBA" id="ARBA00022803"/>
    </source>
</evidence>
<dbReference type="PANTHER" id="PTHR45783:SF3">
    <property type="entry name" value="KINESIN LIGHT CHAIN"/>
    <property type="match status" value="1"/>
</dbReference>
<dbReference type="Gene3D" id="3.40.50.300">
    <property type="entry name" value="P-loop containing nucleotide triphosphate hydrolases"/>
    <property type="match status" value="1"/>
</dbReference>
<keyword evidence="9" id="KW-0206">Cytoskeleton</keyword>
<keyword evidence="6 10" id="KW-0802">TPR repeat</keyword>
<evidence type="ECO:0000256" key="9">
    <source>
        <dbReference type="ARBA" id="ARBA00023212"/>
    </source>
</evidence>